<feature type="compositionally biased region" description="Basic residues" evidence="1">
    <location>
        <begin position="152"/>
        <end position="162"/>
    </location>
</feature>
<feature type="region of interest" description="Disordered" evidence="1">
    <location>
        <begin position="904"/>
        <end position="924"/>
    </location>
</feature>
<evidence type="ECO:0000313" key="3">
    <source>
        <dbReference type="Proteomes" id="UP000800036"/>
    </source>
</evidence>
<gene>
    <name evidence="2" type="ORF">BU23DRAFT_587581</name>
</gene>
<evidence type="ECO:0000313" key="2">
    <source>
        <dbReference type="EMBL" id="KAF1977614.1"/>
    </source>
</evidence>
<sequence>MAATPRYVVSSDNENHAESSPDPLAASFGEHPIRARQPAATRAPKQSPLTSSSPSKQNRIPNMAEFELSSPTKQMLLRTPRTGGQSPWRIKVTVQAEPGSESENLDSPIAQHFSNAKTTKVPLKDADASSPVKRRGRPAKSEASTKRNGTPVRKRASSKARRSSVGDASAADVETDGTPKRKRGRPRKTQPPVDDDDIWSQARRESVGGGASQADVETDATPKKRRGRPRKRIQPPVQDELSPSIDEPAPQDDFALETPASTTPGADGEGAATSASSPAIEPPIPTPQERKIRLKSTPTQTEVSQKLQARKNTPIARAPGSNTDLIEISSDVDFEQESEIDADPPLSQAQHQHRTEEAADHFEDFEPVQAPAIVTEDVDGEQHDETHFAFDEGATRMPDDTTIIDSENFSMISVDSLPSCASVTRPANGPAGHSPTAQREQHLSIPYTSLQGGGKTVSSARSSSAPSHITLPLPQDPRSAPSRYKTPSEEPVELDIPPPIRPARVDLAEAQTPRIGRVVRAGVALQGVLDPNRATPEAGPSRTVDERREHLDDLFRGFSERTRRELHAGLRLGEQLAKQNQSSPSSSPPFSSPIKAMNTGSPDEVVAGGTALQQHRLLTPEDQDNDVASAAQPTELEYPILPHDHRSRFLSPVSNPEIDEDEMSWSGDTPPAQSTNENVVQSADMQTQSEFVGGAVPDIWEENAGRSSASSESNNAAKDNTPQIQDLFAHDGPVKSTRGKLSRTRRRKAVDDFQYSDEVEVSQVVTPPTTESDESPESSVQKLDKANGQTAHTPAVEEHEDDRDDESEASDDTGTFFQANLPNLFNKKRSREFRRRRARSSEVSLNLDESLLPESSPPQIAKASAMDKDKTNPFLNTPPQLAALISSPAKSSPLRRELRSADISSESAHQTFEESTLPMPPSSPFRTFVDGDTGHSMASDQRQFMHEIAGTDSSLRRIRDEADDYLDAYKPQERELEDVTELTEPSRTWNRNSTIAGSSNHRQTLEKSILKSNAAMSSNTSPAKSSSSSQHCAPDPAPSNTPNKAPTPVASRPSNKEPAHPPTDPSTPLTSSPAMQRTTSPPPLHPTLNKLDPLPRIEPWTKTHYKALDKLYQLYKKSPSLFSPTSSTHAALNTTLLTNFLNATTRNFIGARYRAWGYNVVFTDALVVLAAAYMQLLTLGSVREYEERVGKEVQMGDCAPGREGEAIIAETVVERLATVVLGEAVRRDEKRGRVVDKSGRLRVEWPV</sequence>
<feature type="region of interest" description="Disordered" evidence="1">
    <location>
        <begin position="1"/>
        <end position="359"/>
    </location>
</feature>
<protein>
    <submittedName>
        <fullName evidence="2">Uncharacterized protein</fullName>
    </submittedName>
</protein>
<feature type="compositionally biased region" description="Basic residues" evidence="1">
    <location>
        <begin position="826"/>
        <end position="838"/>
    </location>
</feature>
<feature type="compositionally biased region" description="Basic residues" evidence="1">
    <location>
        <begin position="737"/>
        <end position="748"/>
    </location>
</feature>
<dbReference type="SMART" id="SM00384">
    <property type="entry name" value="AT_hook"/>
    <property type="match status" value="3"/>
</dbReference>
<feature type="compositionally biased region" description="Polar residues" evidence="1">
    <location>
        <begin position="671"/>
        <end position="690"/>
    </location>
</feature>
<feature type="region of interest" description="Disordered" evidence="1">
    <location>
        <begin position="573"/>
        <end position="871"/>
    </location>
</feature>
<feature type="compositionally biased region" description="Basic residues" evidence="1">
    <location>
        <begin position="223"/>
        <end position="233"/>
    </location>
</feature>
<dbReference type="PRINTS" id="PR00929">
    <property type="entry name" value="ATHOOK"/>
</dbReference>
<dbReference type="GO" id="GO:0003677">
    <property type="term" value="F:DNA binding"/>
    <property type="evidence" value="ECO:0007669"/>
    <property type="project" value="InterPro"/>
</dbReference>
<feature type="compositionally biased region" description="Low complexity" evidence="1">
    <location>
        <begin position="1017"/>
        <end position="1029"/>
    </location>
</feature>
<organism evidence="2 3">
    <name type="scientific">Bimuria novae-zelandiae CBS 107.79</name>
    <dbReference type="NCBI Taxonomy" id="1447943"/>
    <lineage>
        <taxon>Eukaryota</taxon>
        <taxon>Fungi</taxon>
        <taxon>Dikarya</taxon>
        <taxon>Ascomycota</taxon>
        <taxon>Pezizomycotina</taxon>
        <taxon>Dothideomycetes</taxon>
        <taxon>Pleosporomycetidae</taxon>
        <taxon>Pleosporales</taxon>
        <taxon>Massarineae</taxon>
        <taxon>Didymosphaeriaceae</taxon>
        <taxon>Bimuria</taxon>
    </lineage>
</organism>
<feature type="compositionally biased region" description="Low complexity" evidence="1">
    <location>
        <begin position="458"/>
        <end position="467"/>
    </location>
</feature>
<feature type="compositionally biased region" description="Polar residues" evidence="1">
    <location>
        <begin position="813"/>
        <end position="823"/>
    </location>
</feature>
<keyword evidence="3" id="KW-1185">Reference proteome</keyword>
<dbReference type="AlphaFoldDB" id="A0A6A5VK22"/>
<feature type="compositionally biased region" description="Polar residues" evidence="1">
    <location>
        <begin position="296"/>
        <end position="311"/>
    </location>
</feature>
<reference evidence="2" key="1">
    <citation type="journal article" date="2020" name="Stud. Mycol.">
        <title>101 Dothideomycetes genomes: a test case for predicting lifestyles and emergence of pathogens.</title>
        <authorList>
            <person name="Haridas S."/>
            <person name="Albert R."/>
            <person name="Binder M."/>
            <person name="Bloem J."/>
            <person name="Labutti K."/>
            <person name="Salamov A."/>
            <person name="Andreopoulos B."/>
            <person name="Baker S."/>
            <person name="Barry K."/>
            <person name="Bills G."/>
            <person name="Bluhm B."/>
            <person name="Cannon C."/>
            <person name="Castanera R."/>
            <person name="Culley D."/>
            <person name="Daum C."/>
            <person name="Ezra D."/>
            <person name="Gonzalez J."/>
            <person name="Henrissat B."/>
            <person name="Kuo A."/>
            <person name="Liang C."/>
            <person name="Lipzen A."/>
            <person name="Lutzoni F."/>
            <person name="Magnuson J."/>
            <person name="Mondo S."/>
            <person name="Nolan M."/>
            <person name="Ohm R."/>
            <person name="Pangilinan J."/>
            <person name="Park H.-J."/>
            <person name="Ramirez L."/>
            <person name="Alfaro M."/>
            <person name="Sun H."/>
            <person name="Tritt A."/>
            <person name="Yoshinaga Y."/>
            <person name="Zwiers L.-H."/>
            <person name="Turgeon B."/>
            <person name="Goodwin S."/>
            <person name="Spatafora J."/>
            <person name="Crous P."/>
            <person name="Grigoriev I."/>
        </authorList>
    </citation>
    <scope>NUCLEOTIDE SEQUENCE</scope>
    <source>
        <strain evidence="2">CBS 107.79</strain>
    </source>
</reference>
<dbReference type="InterPro" id="IPR017956">
    <property type="entry name" value="AT_hook_DNA-bd_motif"/>
</dbReference>
<feature type="compositionally biased region" description="Low complexity" evidence="1">
    <location>
        <begin position="705"/>
        <end position="717"/>
    </location>
</feature>
<evidence type="ECO:0000256" key="1">
    <source>
        <dbReference type="SAM" id="MobiDB-lite"/>
    </source>
</evidence>
<dbReference type="Proteomes" id="UP000800036">
    <property type="component" value="Unassembled WGS sequence"/>
</dbReference>
<feature type="region of interest" description="Disordered" evidence="1">
    <location>
        <begin position="976"/>
        <end position="1093"/>
    </location>
</feature>
<feature type="compositionally biased region" description="Acidic residues" evidence="1">
    <location>
        <begin position="330"/>
        <end position="342"/>
    </location>
</feature>
<feature type="region of interest" description="Disordered" evidence="1">
    <location>
        <begin position="448"/>
        <end position="499"/>
    </location>
</feature>
<accession>A0A6A5VK22</accession>
<dbReference type="OrthoDB" id="3946221at2759"/>
<dbReference type="EMBL" id="ML976663">
    <property type="protein sequence ID" value="KAF1977614.1"/>
    <property type="molecule type" value="Genomic_DNA"/>
</dbReference>
<name>A0A6A5VK22_9PLEO</name>
<feature type="compositionally biased region" description="Polar residues" evidence="1">
    <location>
        <begin position="904"/>
        <end position="914"/>
    </location>
</feature>
<feature type="compositionally biased region" description="Polar residues" evidence="1">
    <location>
        <begin position="47"/>
        <end position="60"/>
    </location>
</feature>
<feature type="compositionally biased region" description="Polar residues" evidence="1">
    <location>
        <begin position="983"/>
        <end position="1002"/>
    </location>
</feature>
<proteinExistence type="predicted"/>
<feature type="compositionally biased region" description="Acidic residues" evidence="1">
    <location>
        <begin position="798"/>
        <end position="811"/>
    </location>
</feature>